<dbReference type="Proteomes" id="UP001596105">
    <property type="component" value="Unassembled WGS sequence"/>
</dbReference>
<protein>
    <submittedName>
        <fullName evidence="1">Pyridoxamine 5'-phosphate oxidase family protein</fullName>
    </submittedName>
</protein>
<evidence type="ECO:0000313" key="1">
    <source>
        <dbReference type="EMBL" id="MFC5469308.1"/>
    </source>
</evidence>
<evidence type="ECO:0000313" key="2">
    <source>
        <dbReference type="Proteomes" id="UP001596105"/>
    </source>
</evidence>
<dbReference type="PANTHER" id="PTHR40660:SF1">
    <property type="entry name" value="5'-PHOSPHATE OXIDASE PUTATIVE DOMAIN-CONTAINING PROTEIN-RELATED"/>
    <property type="match status" value="1"/>
</dbReference>
<accession>A0ABW0LUA7</accession>
<dbReference type="InterPro" id="IPR012349">
    <property type="entry name" value="Split_barrel_FMN-bd"/>
</dbReference>
<keyword evidence="2" id="KW-1185">Reference proteome</keyword>
<organism evidence="1 2">
    <name type="scientific">Cohnella suwonensis</name>
    <dbReference type="NCBI Taxonomy" id="696072"/>
    <lineage>
        <taxon>Bacteria</taxon>
        <taxon>Bacillati</taxon>
        <taxon>Bacillota</taxon>
        <taxon>Bacilli</taxon>
        <taxon>Bacillales</taxon>
        <taxon>Paenibacillaceae</taxon>
        <taxon>Cohnella</taxon>
    </lineage>
</organism>
<dbReference type="SUPFAM" id="SSF50475">
    <property type="entry name" value="FMN-binding split barrel"/>
    <property type="match status" value="1"/>
</dbReference>
<dbReference type="RefSeq" id="WP_209749351.1">
    <property type="nucleotide sequence ID" value="NZ_JBHSMH010000030.1"/>
</dbReference>
<gene>
    <name evidence="1" type="ORF">ACFPPD_11300</name>
</gene>
<name>A0ABW0LUA7_9BACL</name>
<reference evidence="2" key="1">
    <citation type="journal article" date="2019" name="Int. J. Syst. Evol. Microbiol.">
        <title>The Global Catalogue of Microorganisms (GCM) 10K type strain sequencing project: providing services to taxonomists for standard genome sequencing and annotation.</title>
        <authorList>
            <consortium name="The Broad Institute Genomics Platform"/>
            <consortium name="The Broad Institute Genome Sequencing Center for Infectious Disease"/>
            <person name="Wu L."/>
            <person name="Ma J."/>
        </authorList>
    </citation>
    <scope>NUCLEOTIDE SEQUENCE [LARGE SCALE GENOMIC DNA]</scope>
    <source>
        <strain evidence="2">CCUG 57113</strain>
    </source>
</reference>
<dbReference type="Gene3D" id="2.30.110.10">
    <property type="entry name" value="Electron Transport, Fmn-binding Protein, Chain A"/>
    <property type="match status" value="1"/>
</dbReference>
<dbReference type="PANTHER" id="PTHR40660">
    <property type="entry name" value="5'-PHOSPHATE OXIDASE PUTATIVE DOMAIN-CONTAINING PROTEIN-RELATED"/>
    <property type="match status" value="1"/>
</dbReference>
<proteinExistence type="predicted"/>
<sequence>MIPERIKPALQGVFPAHIVTCSMEGMPNIASLSQVWYVDETHIALSHQFFNKTSKNLRENPLAFVKVLDPDSFMYWDLEVVYLRTETEGSIFQEMTVKLEAIATLMGFEGVFHLKGADIYRVVSVNECMEDWE</sequence>
<dbReference type="EMBL" id="JBHSMH010000030">
    <property type="protein sequence ID" value="MFC5469308.1"/>
    <property type="molecule type" value="Genomic_DNA"/>
</dbReference>
<comment type="caution">
    <text evidence="1">The sequence shown here is derived from an EMBL/GenBank/DDBJ whole genome shotgun (WGS) entry which is preliminary data.</text>
</comment>